<feature type="region of interest" description="Disordered" evidence="6">
    <location>
        <begin position="1"/>
        <end position="26"/>
    </location>
</feature>
<dbReference type="GO" id="GO:0003987">
    <property type="term" value="F:acetate-CoA ligase activity"/>
    <property type="evidence" value="ECO:0007669"/>
    <property type="project" value="UniProtKB-EC"/>
</dbReference>
<evidence type="ECO:0000256" key="3">
    <source>
        <dbReference type="ARBA" id="ARBA00022598"/>
    </source>
</evidence>
<feature type="domain" description="AMP-dependent synthetase/ligase" evidence="7">
    <location>
        <begin position="90"/>
        <end position="481"/>
    </location>
</feature>
<dbReference type="Proteomes" id="UP000011688">
    <property type="component" value="Unassembled WGS sequence"/>
</dbReference>
<dbReference type="EMBL" id="AOIB01000016">
    <property type="protein sequence ID" value="ELY59190.1"/>
    <property type="molecule type" value="Genomic_DNA"/>
</dbReference>
<evidence type="ECO:0000256" key="5">
    <source>
        <dbReference type="ARBA" id="ARBA00022840"/>
    </source>
</evidence>
<dbReference type="Pfam" id="PF16177">
    <property type="entry name" value="ACAS_N"/>
    <property type="match status" value="1"/>
</dbReference>
<keyword evidence="5" id="KW-0067">ATP-binding</keyword>
<dbReference type="Pfam" id="PF00501">
    <property type="entry name" value="AMP-binding"/>
    <property type="match status" value="1"/>
</dbReference>
<comment type="caution">
    <text evidence="10">The sequence shown here is derived from an EMBL/GenBank/DDBJ whole genome shotgun (WGS) entry which is preliminary data.</text>
</comment>
<dbReference type="InterPro" id="IPR042099">
    <property type="entry name" value="ANL_N_sf"/>
</dbReference>
<dbReference type="PANTHER" id="PTHR24095:SF14">
    <property type="entry name" value="ACETYL-COENZYME A SYNTHETASE 1"/>
    <property type="match status" value="1"/>
</dbReference>
<evidence type="ECO:0000259" key="7">
    <source>
        <dbReference type="Pfam" id="PF00501"/>
    </source>
</evidence>
<dbReference type="InterPro" id="IPR045851">
    <property type="entry name" value="AMP-bd_C_sf"/>
</dbReference>
<name>L9XBT2_9EURY</name>
<dbReference type="Gene3D" id="3.40.50.12780">
    <property type="entry name" value="N-terminal domain of ligase-like"/>
    <property type="match status" value="1"/>
</dbReference>
<evidence type="ECO:0000256" key="6">
    <source>
        <dbReference type="SAM" id="MobiDB-lite"/>
    </source>
</evidence>
<dbReference type="Gene3D" id="3.30.300.30">
    <property type="match status" value="1"/>
</dbReference>
<feature type="domain" description="Acetyl-coenzyme A synthetase N-terminal" evidence="9">
    <location>
        <begin position="35"/>
        <end position="86"/>
    </location>
</feature>
<dbReference type="InterPro" id="IPR025110">
    <property type="entry name" value="AMP-bd_C"/>
</dbReference>
<evidence type="ECO:0000256" key="1">
    <source>
        <dbReference type="ARBA" id="ARBA00006432"/>
    </source>
</evidence>
<accession>L9XBT2</accession>
<dbReference type="OrthoDB" id="190277at2157"/>
<comment type="similarity">
    <text evidence="1">Belongs to the ATP-dependent AMP-binding enzyme family.</text>
</comment>
<evidence type="ECO:0000259" key="8">
    <source>
        <dbReference type="Pfam" id="PF13193"/>
    </source>
</evidence>
<proteinExistence type="inferred from homology"/>
<reference evidence="10 11" key="1">
    <citation type="journal article" date="2014" name="PLoS Genet.">
        <title>Phylogenetically driven sequencing of extremely halophilic archaea reveals strategies for static and dynamic osmo-response.</title>
        <authorList>
            <person name="Becker E.A."/>
            <person name="Seitzer P.M."/>
            <person name="Tritt A."/>
            <person name="Larsen D."/>
            <person name="Krusor M."/>
            <person name="Yao A.I."/>
            <person name="Wu D."/>
            <person name="Madern D."/>
            <person name="Eisen J.A."/>
            <person name="Darling A.E."/>
            <person name="Facciotti M.T."/>
        </authorList>
    </citation>
    <scope>NUCLEOTIDE SEQUENCE [LARGE SCALE GENOMIC DNA]</scope>
    <source>
        <strain evidence="10 11">DSM 10524</strain>
    </source>
</reference>
<dbReference type="eggNOG" id="arCOG01529">
    <property type="taxonomic scope" value="Archaea"/>
</dbReference>
<dbReference type="EC" id="6.2.1.1" evidence="2"/>
<dbReference type="GO" id="GO:0005524">
    <property type="term" value="F:ATP binding"/>
    <property type="evidence" value="ECO:0007669"/>
    <property type="project" value="UniProtKB-KW"/>
</dbReference>
<dbReference type="RefSeq" id="WP_005554964.1">
    <property type="nucleotide sequence ID" value="NZ_AOIB01000016.1"/>
</dbReference>
<dbReference type="AlphaFoldDB" id="L9XBT2"/>
<dbReference type="PATRIC" id="fig|1227497.3.peg.1566"/>
<dbReference type="InterPro" id="IPR032387">
    <property type="entry name" value="ACAS_N"/>
</dbReference>
<evidence type="ECO:0000313" key="11">
    <source>
        <dbReference type="Proteomes" id="UP000011688"/>
    </source>
</evidence>
<feature type="domain" description="AMP-binding enzyme C-terminal" evidence="8">
    <location>
        <begin position="548"/>
        <end position="624"/>
    </location>
</feature>
<dbReference type="PANTHER" id="PTHR24095">
    <property type="entry name" value="ACETYL-COENZYME A SYNTHETASE"/>
    <property type="match status" value="1"/>
</dbReference>
<dbReference type="GO" id="GO:0006085">
    <property type="term" value="P:acetyl-CoA biosynthetic process"/>
    <property type="evidence" value="ECO:0007669"/>
    <property type="project" value="TreeGrafter"/>
</dbReference>
<keyword evidence="4" id="KW-0547">Nucleotide-binding</keyword>
<dbReference type="Pfam" id="PF13193">
    <property type="entry name" value="AMP-binding_C"/>
    <property type="match status" value="1"/>
</dbReference>
<evidence type="ECO:0000313" key="10">
    <source>
        <dbReference type="EMBL" id="ELY59190.1"/>
    </source>
</evidence>
<dbReference type="SUPFAM" id="SSF56801">
    <property type="entry name" value="Acetyl-CoA synthetase-like"/>
    <property type="match status" value="1"/>
</dbReference>
<sequence>MGKRADCSDPRVASDGPRPPPSGFVEKANVADGALRDEFDREWPGCWEHAAALLEWDEPYDDVLEDDDAPFYHWFVGGRLNAAKNCVDRHVAAGRKNQVALRWEGARGERRTYTYFDLQREVQAVAAALCDLGVAADDVVTLYLPTLPELPIAMLACARIGARHNVVFAGFAPDALRERMDGANSSALITCDGYVRRGTAIDQKRKADAALTALSGSDSRSEQIPTVVVDRLGKSHETQLGEEQYAYDSLVERFDGAEVPPVSRAATAPLFHIHTSGTTGKPERMTHAIGGYLAGAAWTSRTVFDLSAGDTHWCTADVGWITGHSYVVYGPLSRGATVVLTEGTLRYPDRHRPWEVIERNGVEVFYTTPGVIRTFRKWGERFPKSHDLSSLRLLGSVGEPIGADTWEWYYEHVGREECPIVDTWWQTETGSVLLSTLPAVDEMKPGAVGPPLPGIEVAVVNEHGRELPPGEPGYLTITRPWPSMLVPHDNDLYWLLAEYWEQFSDRRADTWRYVTGDRAVVDEDGYVTVTGRADDVVTLGNRRLGTAELEAAITAVDGVTEGAAIAGGDCGTELYVFATAERGQLEDDELRAAIADAVADRIGEFARPAAVAFTPELPETHTGKTMYRVLEDVIGESSLEDADSSSLRNPEIVGELSALWDGE</sequence>
<evidence type="ECO:0000259" key="9">
    <source>
        <dbReference type="Pfam" id="PF16177"/>
    </source>
</evidence>
<evidence type="ECO:0000256" key="2">
    <source>
        <dbReference type="ARBA" id="ARBA00013275"/>
    </source>
</evidence>
<dbReference type="NCBIfam" id="NF001208">
    <property type="entry name" value="PRK00174.1"/>
    <property type="match status" value="1"/>
</dbReference>
<gene>
    <name evidence="10" type="ORF">C491_07611</name>
</gene>
<dbReference type="InterPro" id="IPR000873">
    <property type="entry name" value="AMP-dep_synth/lig_dom"/>
</dbReference>
<protein>
    <recommendedName>
        <fullName evidence="2">acetate--CoA ligase</fullName>
        <ecNumber evidence="2">6.2.1.1</ecNumber>
    </recommendedName>
</protein>
<keyword evidence="11" id="KW-1185">Reference proteome</keyword>
<evidence type="ECO:0000256" key="4">
    <source>
        <dbReference type="ARBA" id="ARBA00022741"/>
    </source>
</evidence>
<dbReference type="STRING" id="1227497.C491_07611"/>
<organism evidence="10 11">
    <name type="scientific">Natronococcus amylolyticus DSM 10524</name>
    <dbReference type="NCBI Taxonomy" id="1227497"/>
    <lineage>
        <taxon>Archaea</taxon>
        <taxon>Methanobacteriati</taxon>
        <taxon>Methanobacteriota</taxon>
        <taxon>Stenosarchaea group</taxon>
        <taxon>Halobacteria</taxon>
        <taxon>Halobacteriales</taxon>
        <taxon>Natrialbaceae</taxon>
        <taxon>Natronococcus</taxon>
    </lineage>
</organism>
<keyword evidence="3 10" id="KW-0436">Ligase</keyword>